<keyword evidence="10" id="KW-1003">Cell membrane</keyword>
<dbReference type="GO" id="GO:0020037">
    <property type="term" value="F:heme binding"/>
    <property type="evidence" value="ECO:0007669"/>
    <property type="project" value="InterPro"/>
</dbReference>
<dbReference type="GO" id="GO:0017004">
    <property type="term" value="P:cytochrome complex assembly"/>
    <property type="evidence" value="ECO:0007669"/>
    <property type="project" value="UniProtKB-KW"/>
</dbReference>
<proteinExistence type="inferred from homology"/>
<keyword evidence="4 10" id="KW-0479">Metal-binding</keyword>
<organism evidence="12 13">
    <name type="scientific">PS1 clade bacterium</name>
    <dbReference type="NCBI Taxonomy" id="2175152"/>
    <lineage>
        <taxon>Bacteria</taxon>
        <taxon>Pseudomonadati</taxon>
        <taxon>Pseudomonadota</taxon>
        <taxon>Alphaproteobacteria</taxon>
        <taxon>PS1 clade</taxon>
    </lineage>
</organism>
<evidence type="ECO:0000256" key="11">
    <source>
        <dbReference type="PIRSR" id="PIRSR604329-50"/>
    </source>
</evidence>
<dbReference type="GO" id="GO:0046872">
    <property type="term" value="F:metal ion binding"/>
    <property type="evidence" value="ECO:0007669"/>
    <property type="project" value="UniProtKB-KW"/>
</dbReference>
<evidence type="ECO:0000256" key="5">
    <source>
        <dbReference type="ARBA" id="ARBA00022748"/>
    </source>
</evidence>
<dbReference type="Gene3D" id="2.40.50.140">
    <property type="entry name" value="Nucleic acid-binding proteins"/>
    <property type="match status" value="1"/>
</dbReference>
<comment type="function">
    <text evidence="10">Heme chaperone required for the biogenesis of c-type cytochromes. Transiently binds heme delivered by CcmC and transfers the heme to apo-cytochromes in a process facilitated by CcmF and CcmH.</text>
</comment>
<dbReference type="PANTHER" id="PTHR34128:SF2">
    <property type="entry name" value="CYTOCHROME C-TYPE BIOGENESIS PROTEIN CCME HOMOLOG, MITOCHONDRIAL"/>
    <property type="match status" value="1"/>
</dbReference>
<evidence type="ECO:0000256" key="10">
    <source>
        <dbReference type="HAMAP-Rule" id="MF_01959"/>
    </source>
</evidence>
<keyword evidence="8 10" id="KW-0408">Iron</keyword>
<dbReference type="AlphaFoldDB" id="A0A368DN32"/>
<dbReference type="Pfam" id="PF03100">
    <property type="entry name" value="CcmE"/>
    <property type="match status" value="1"/>
</dbReference>
<dbReference type="SUPFAM" id="SSF82093">
    <property type="entry name" value="Heme chaperone CcmE"/>
    <property type="match status" value="1"/>
</dbReference>
<dbReference type="PANTHER" id="PTHR34128">
    <property type="entry name" value="CYTOCHROME C-TYPE BIOGENESIS PROTEIN CCME HOMOLOG, MITOCHONDRIAL"/>
    <property type="match status" value="1"/>
</dbReference>
<dbReference type="GO" id="GO:0005886">
    <property type="term" value="C:plasma membrane"/>
    <property type="evidence" value="ECO:0007669"/>
    <property type="project" value="UniProtKB-SubCell"/>
</dbReference>
<dbReference type="InterPro" id="IPR036127">
    <property type="entry name" value="CcmE-like_sf"/>
</dbReference>
<feature type="binding site" description="covalent" evidence="10 11">
    <location>
        <position position="120"/>
    </location>
    <ligand>
        <name>heme</name>
        <dbReference type="ChEBI" id="CHEBI:30413"/>
    </ligand>
</feature>
<dbReference type="HAMAP" id="MF_01959">
    <property type="entry name" value="CcmE"/>
    <property type="match status" value="1"/>
</dbReference>
<comment type="subcellular location">
    <subcellularLocation>
        <location evidence="10">Cell membrane</location>
        <topology evidence="10">Single-pass type II membrane protein</topology>
    </subcellularLocation>
    <subcellularLocation>
        <location evidence="1">Membrane</location>
    </subcellularLocation>
</comment>
<keyword evidence="3 10" id="KW-0812">Transmembrane</keyword>
<gene>
    <name evidence="10" type="primary">ccmE</name>
    <name evidence="10" type="synonym">cycJ</name>
    <name evidence="12" type="ORF">DBW71_03880</name>
</gene>
<dbReference type="Proteomes" id="UP000253570">
    <property type="component" value="Unassembled WGS sequence"/>
</dbReference>
<feature type="topological domain" description="Extracellular" evidence="10">
    <location>
        <begin position="29"/>
        <end position="136"/>
    </location>
</feature>
<protein>
    <recommendedName>
        <fullName evidence="10">Cytochrome c-type biogenesis protein CcmE</fullName>
    </recommendedName>
    <alternativeName>
        <fullName evidence="10">Cytochrome c maturation protein E</fullName>
    </alternativeName>
    <alternativeName>
        <fullName evidence="10">Heme chaperone CcmE</fullName>
    </alternativeName>
</protein>
<evidence type="ECO:0000313" key="12">
    <source>
        <dbReference type="EMBL" id="RCL73242.1"/>
    </source>
</evidence>
<feature type="topological domain" description="Cytoplasmic" evidence="10">
    <location>
        <begin position="1"/>
        <end position="7"/>
    </location>
</feature>
<dbReference type="InterPro" id="IPR012340">
    <property type="entry name" value="NA-bd_OB-fold"/>
</dbReference>
<comment type="caution">
    <text evidence="12">The sequence shown here is derived from an EMBL/GenBank/DDBJ whole genome shotgun (WGS) entry which is preliminary data.</text>
</comment>
<evidence type="ECO:0000256" key="3">
    <source>
        <dbReference type="ARBA" id="ARBA00022692"/>
    </source>
</evidence>
<keyword evidence="5 10" id="KW-0201">Cytochrome c-type biogenesis</keyword>
<evidence type="ECO:0000256" key="6">
    <source>
        <dbReference type="ARBA" id="ARBA00022968"/>
    </source>
</evidence>
<dbReference type="NCBIfam" id="NF009731">
    <property type="entry name" value="PRK13254.1-5"/>
    <property type="match status" value="1"/>
</dbReference>
<keyword evidence="2 10" id="KW-0349">Heme</keyword>
<evidence type="ECO:0000256" key="1">
    <source>
        <dbReference type="ARBA" id="ARBA00004370"/>
    </source>
</evidence>
<evidence type="ECO:0000256" key="8">
    <source>
        <dbReference type="ARBA" id="ARBA00023004"/>
    </source>
</evidence>
<comment type="similarity">
    <text evidence="10">Belongs to the CcmE/CycJ family.</text>
</comment>
<dbReference type="GO" id="GO:0017003">
    <property type="term" value="P:protein-heme linkage"/>
    <property type="evidence" value="ECO:0007669"/>
    <property type="project" value="UniProtKB-UniRule"/>
</dbReference>
<dbReference type="EMBL" id="QOQD01000008">
    <property type="protein sequence ID" value="RCL73242.1"/>
    <property type="molecule type" value="Genomic_DNA"/>
</dbReference>
<evidence type="ECO:0000256" key="4">
    <source>
        <dbReference type="ARBA" id="ARBA00022723"/>
    </source>
</evidence>
<evidence type="ECO:0000256" key="7">
    <source>
        <dbReference type="ARBA" id="ARBA00022989"/>
    </source>
</evidence>
<accession>A0A368DN32</accession>
<evidence type="ECO:0000313" key="13">
    <source>
        <dbReference type="Proteomes" id="UP000253570"/>
    </source>
</evidence>
<dbReference type="NCBIfam" id="NF009727">
    <property type="entry name" value="PRK13254.1-1"/>
    <property type="match status" value="1"/>
</dbReference>
<dbReference type="InterPro" id="IPR004329">
    <property type="entry name" value="CcmE"/>
</dbReference>
<keyword evidence="6 10" id="KW-0735">Signal-anchor</keyword>
<evidence type="ECO:0000256" key="9">
    <source>
        <dbReference type="ARBA" id="ARBA00023136"/>
    </source>
</evidence>
<keyword evidence="7 10" id="KW-1133">Transmembrane helix</keyword>
<evidence type="ECO:0000256" key="2">
    <source>
        <dbReference type="ARBA" id="ARBA00022617"/>
    </source>
</evidence>
<feature type="binding site" description="axial binding residue" evidence="10 11">
    <location>
        <position position="124"/>
    </location>
    <ligand>
        <name>heme</name>
        <dbReference type="ChEBI" id="CHEBI:30413"/>
    </ligand>
    <ligandPart>
        <name>Fe</name>
        <dbReference type="ChEBI" id="CHEBI:18248"/>
    </ligandPart>
</feature>
<reference evidence="12 13" key="1">
    <citation type="journal article" date="2018" name="Microbiome">
        <title>Fine metagenomic profile of the Mediterranean stratified and mixed water columns revealed by assembly and recruitment.</title>
        <authorList>
            <person name="Haro-Moreno J.M."/>
            <person name="Lopez-Perez M."/>
            <person name="De La Torre J.R."/>
            <person name="Picazo A."/>
            <person name="Camacho A."/>
            <person name="Rodriguez-Valera F."/>
        </authorList>
    </citation>
    <scope>NUCLEOTIDE SEQUENCE [LARGE SCALE GENOMIC DNA]</scope>
    <source>
        <strain evidence="12">MED-G57</strain>
    </source>
</reference>
<sequence length="136" mass="15826">MNKKIRRLNFLLLLLVTCSIAIWLIVKALEENIIYFYSPSDIVEIDKLSKLLRVGGLVKESSIVKKDNLIFEFIITDNVNETKVFYQGILPDLFREKQGVIAEGKFEKNIFIASKILAKHDENYMPKEVYESLRNK</sequence>
<name>A0A368DN32_9PROT</name>
<keyword evidence="9 10" id="KW-0472">Membrane</keyword>